<reference evidence="14" key="1">
    <citation type="submission" date="2020-10" db="EMBL/GenBank/DDBJ databases">
        <authorList>
            <person name="Gilroy R."/>
        </authorList>
    </citation>
    <scope>NUCLEOTIDE SEQUENCE</scope>
    <source>
        <strain evidence="14">ChiGjej1B1-19959</strain>
    </source>
</reference>
<evidence type="ECO:0000256" key="12">
    <source>
        <dbReference type="RuleBase" id="RU362085"/>
    </source>
</evidence>
<feature type="domain" description="SF4 helicase" evidence="13">
    <location>
        <begin position="186"/>
        <end position="454"/>
    </location>
</feature>
<comment type="similarity">
    <text evidence="1 12">Belongs to the helicase family. DnaB subfamily.</text>
</comment>
<dbReference type="InterPro" id="IPR027417">
    <property type="entry name" value="P-loop_NTPase"/>
</dbReference>
<dbReference type="NCBIfam" id="TIGR00665">
    <property type="entry name" value="DnaB"/>
    <property type="match status" value="1"/>
</dbReference>
<evidence type="ECO:0000256" key="11">
    <source>
        <dbReference type="NCBIfam" id="TIGR00665"/>
    </source>
</evidence>
<keyword evidence="6 12" id="KW-0347">Helicase</keyword>
<dbReference type="AlphaFoldDB" id="A0A9D1IES2"/>
<comment type="function">
    <text evidence="12">The main replicative DNA helicase, it participates in initiation and elongation during chromosome replication. Travels ahead of the DNA replisome, separating dsDNA into templates for DNA synthesis. A processive ATP-dependent 5'-3' DNA helicase it has DNA-dependent ATPase activity.</text>
</comment>
<evidence type="ECO:0000256" key="7">
    <source>
        <dbReference type="ARBA" id="ARBA00022840"/>
    </source>
</evidence>
<evidence type="ECO:0000256" key="3">
    <source>
        <dbReference type="ARBA" id="ARBA00022705"/>
    </source>
</evidence>
<evidence type="ECO:0000256" key="1">
    <source>
        <dbReference type="ARBA" id="ARBA00008428"/>
    </source>
</evidence>
<dbReference type="InterPro" id="IPR007692">
    <property type="entry name" value="DNA_helicase_DnaB"/>
</dbReference>
<sequence length="456" mass="51000">MPMDNLMLERLQEPYSLEAEQAVLGCILMDSDCYDRVSGILRGADCFYIPQHREIYSLISERKLLNQKVDALIVAEALKSSGTYDDAGARNYLAQLAAAVPSVANVESYAKIVNDKYYLRTLMAAAGEMLKSAAEEEMPADAIMDAAEQRIYDIRQGTLKSGPVKLADIITNDVYDNLQKLSDPALADEYKGIPTGFSLLDKYMTGLNRSDLILIGARPAMGKTSFALNVARNVAVQAKKKVVFFSLEMGREQLAQRILSTEARVEGRKLRTGELSDDDWQRIAEATVNLSHAELYFDDTANITVPEMKSRIRKMRDVDCVVIDYLQLMTGSKRTESRVQEVSEITRSLKLMAKDLRIPVITCSQLSRSTEGRGKSHKPQLSDLRESGSIEQDADIVLMLYRESYYDSEKDETVVVDNDKAEVIIAKNRHGSTGSVDLHWNGTYTLFSTPELHYDA</sequence>
<dbReference type="PANTHER" id="PTHR30153">
    <property type="entry name" value="REPLICATIVE DNA HELICASE DNAB"/>
    <property type="match status" value="1"/>
</dbReference>
<evidence type="ECO:0000313" key="15">
    <source>
        <dbReference type="Proteomes" id="UP000824071"/>
    </source>
</evidence>
<evidence type="ECO:0000256" key="4">
    <source>
        <dbReference type="ARBA" id="ARBA00022741"/>
    </source>
</evidence>
<dbReference type="Pfam" id="PF00772">
    <property type="entry name" value="DnaB"/>
    <property type="match status" value="1"/>
</dbReference>
<evidence type="ECO:0000313" key="14">
    <source>
        <dbReference type="EMBL" id="HIU35673.1"/>
    </source>
</evidence>
<keyword evidence="8 12" id="KW-0238">DNA-binding</keyword>
<dbReference type="GO" id="GO:0003677">
    <property type="term" value="F:DNA binding"/>
    <property type="evidence" value="ECO:0007669"/>
    <property type="project" value="UniProtKB-UniRule"/>
</dbReference>
<keyword evidence="4 12" id="KW-0547">Nucleotide-binding</keyword>
<reference evidence="14" key="2">
    <citation type="journal article" date="2021" name="PeerJ">
        <title>Extensive microbial diversity within the chicken gut microbiome revealed by metagenomics and culture.</title>
        <authorList>
            <person name="Gilroy R."/>
            <person name="Ravi A."/>
            <person name="Getino M."/>
            <person name="Pursley I."/>
            <person name="Horton D.L."/>
            <person name="Alikhan N.F."/>
            <person name="Baker D."/>
            <person name="Gharbi K."/>
            <person name="Hall N."/>
            <person name="Watson M."/>
            <person name="Adriaenssens E.M."/>
            <person name="Foster-Nyarko E."/>
            <person name="Jarju S."/>
            <person name="Secka A."/>
            <person name="Antonio M."/>
            <person name="Oren A."/>
            <person name="Chaudhuri R.R."/>
            <person name="La Ragione R."/>
            <person name="Hildebrand F."/>
            <person name="Pallen M.J."/>
        </authorList>
    </citation>
    <scope>NUCLEOTIDE SEQUENCE</scope>
    <source>
        <strain evidence="14">ChiGjej1B1-19959</strain>
    </source>
</reference>
<evidence type="ECO:0000256" key="8">
    <source>
        <dbReference type="ARBA" id="ARBA00023125"/>
    </source>
</evidence>
<evidence type="ECO:0000256" key="5">
    <source>
        <dbReference type="ARBA" id="ARBA00022801"/>
    </source>
</evidence>
<dbReference type="Proteomes" id="UP000824071">
    <property type="component" value="Unassembled WGS sequence"/>
</dbReference>
<dbReference type="InterPro" id="IPR036185">
    <property type="entry name" value="DNA_heli_DnaB-like_N_sf"/>
</dbReference>
<dbReference type="GO" id="GO:0005829">
    <property type="term" value="C:cytosol"/>
    <property type="evidence" value="ECO:0007669"/>
    <property type="project" value="TreeGrafter"/>
</dbReference>
<protein>
    <recommendedName>
        <fullName evidence="11 12">Replicative DNA helicase</fullName>
        <ecNumber evidence="11 12">5.6.2.3</ecNumber>
    </recommendedName>
</protein>
<keyword evidence="5 12" id="KW-0378">Hydrolase</keyword>
<dbReference type="PANTHER" id="PTHR30153:SF2">
    <property type="entry name" value="REPLICATIVE DNA HELICASE"/>
    <property type="match status" value="1"/>
</dbReference>
<evidence type="ECO:0000256" key="10">
    <source>
        <dbReference type="ARBA" id="ARBA00048954"/>
    </source>
</evidence>
<dbReference type="SUPFAM" id="SSF52540">
    <property type="entry name" value="P-loop containing nucleoside triphosphate hydrolases"/>
    <property type="match status" value="1"/>
</dbReference>
<dbReference type="GO" id="GO:1990077">
    <property type="term" value="C:primosome complex"/>
    <property type="evidence" value="ECO:0007669"/>
    <property type="project" value="UniProtKB-UniRule"/>
</dbReference>
<keyword evidence="7 12" id="KW-0067">ATP-binding</keyword>
<comment type="caution">
    <text evidence="14">The sequence shown here is derived from an EMBL/GenBank/DDBJ whole genome shotgun (WGS) entry which is preliminary data.</text>
</comment>
<keyword evidence="2 12" id="KW-0639">Primosome</keyword>
<dbReference type="InterPro" id="IPR007694">
    <property type="entry name" value="DNA_helicase_DnaB-like_C"/>
</dbReference>
<dbReference type="GO" id="GO:0005524">
    <property type="term" value="F:ATP binding"/>
    <property type="evidence" value="ECO:0007669"/>
    <property type="project" value="UniProtKB-UniRule"/>
</dbReference>
<accession>A0A9D1IES2</accession>
<gene>
    <name evidence="14" type="primary">dnaB</name>
    <name evidence="14" type="ORF">IAC53_03590</name>
</gene>
<dbReference type="Gene3D" id="1.10.860.10">
    <property type="entry name" value="DNAb Helicase, Chain A"/>
    <property type="match status" value="1"/>
</dbReference>
<dbReference type="Gene3D" id="3.40.50.300">
    <property type="entry name" value="P-loop containing nucleotide triphosphate hydrolases"/>
    <property type="match status" value="1"/>
</dbReference>
<dbReference type="EC" id="5.6.2.3" evidence="11 12"/>
<keyword evidence="3 12" id="KW-0235">DNA replication</keyword>
<dbReference type="CDD" id="cd00984">
    <property type="entry name" value="DnaB_C"/>
    <property type="match status" value="1"/>
</dbReference>
<dbReference type="GO" id="GO:0006269">
    <property type="term" value="P:DNA replication, synthesis of primer"/>
    <property type="evidence" value="ECO:0007669"/>
    <property type="project" value="UniProtKB-UniRule"/>
</dbReference>
<dbReference type="Pfam" id="PF03796">
    <property type="entry name" value="DnaB_C"/>
    <property type="match status" value="1"/>
</dbReference>
<dbReference type="GO" id="GO:0043139">
    <property type="term" value="F:5'-3' DNA helicase activity"/>
    <property type="evidence" value="ECO:0007669"/>
    <property type="project" value="UniProtKB-EC"/>
</dbReference>
<keyword evidence="9" id="KW-0413">Isomerase</keyword>
<evidence type="ECO:0000256" key="6">
    <source>
        <dbReference type="ARBA" id="ARBA00022806"/>
    </source>
</evidence>
<dbReference type="SUPFAM" id="SSF48024">
    <property type="entry name" value="N-terminal domain of DnaB helicase"/>
    <property type="match status" value="1"/>
</dbReference>
<dbReference type="InterPro" id="IPR007693">
    <property type="entry name" value="DNA_helicase_DnaB-like_N"/>
</dbReference>
<dbReference type="EMBL" id="DVMW01000026">
    <property type="protein sequence ID" value="HIU35673.1"/>
    <property type="molecule type" value="Genomic_DNA"/>
</dbReference>
<proteinExistence type="inferred from homology"/>
<dbReference type="PROSITE" id="PS51199">
    <property type="entry name" value="SF4_HELICASE"/>
    <property type="match status" value="1"/>
</dbReference>
<evidence type="ECO:0000256" key="2">
    <source>
        <dbReference type="ARBA" id="ARBA00022515"/>
    </source>
</evidence>
<evidence type="ECO:0000259" key="13">
    <source>
        <dbReference type="PROSITE" id="PS51199"/>
    </source>
</evidence>
<name>A0A9D1IES2_9FIRM</name>
<dbReference type="InterPro" id="IPR016136">
    <property type="entry name" value="DNA_helicase_N/primase_C"/>
</dbReference>
<evidence type="ECO:0000256" key="9">
    <source>
        <dbReference type="ARBA" id="ARBA00023235"/>
    </source>
</evidence>
<dbReference type="GO" id="GO:0016787">
    <property type="term" value="F:hydrolase activity"/>
    <property type="evidence" value="ECO:0007669"/>
    <property type="project" value="UniProtKB-KW"/>
</dbReference>
<organism evidence="14 15">
    <name type="scientific">Candidatus Fimenecus excrementigallinarum</name>
    <dbReference type="NCBI Taxonomy" id="2840816"/>
    <lineage>
        <taxon>Bacteria</taxon>
        <taxon>Bacillati</taxon>
        <taxon>Bacillota</taxon>
        <taxon>Clostridia</taxon>
        <taxon>Candidatus Fimenecus</taxon>
    </lineage>
</organism>
<comment type="catalytic activity">
    <reaction evidence="10 12">
        <text>ATP + H2O = ADP + phosphate + H(+)</text>
        <dbReference type="Rhea" id="RHEA:13065"/>
        <dbReference type="ChEBI" id="CHEBI:15377"/>
        <dbReference type="ChEBI" id="CHEBI:15378"/>
        <dbReference type="ChEBI" id="CHEBI:30616"/>
        <dbReference type="ChEBI" id="CHEBI:43474"/>
        <dbReference type="ChEBI" id="CHEBI:456216"/>
        <dbReference type="EC" id="5.6.2.3"/>
    </reaction>
</comment>